<keyword evidence="2" id="KW-0472">Membrane</keyword>
<feature type="compositionally biased region" description="Polar residues" evidence="1">
    <location>
        <begin position="113"/>
        <end position="125"/>
    </location>
</feature>
<keyword evidence="2" id="KW-1133">Transmembrane helix</keyword>
<evidence type="ECO:0000256" key="1">
    <source>
        <dbReference type="SAM" id="MobiDB-lite"/>
    </source>
</evidence>
<evidence type="ECO:0000313" key="4">
    <source>
        <dbReference type="Proteomes" id="UP000245489"/>
    </source>
</evidence>
<dbReference type="Proteomes" id="UP000245489">
    <property type="component" value="Unassembled WGS sequence"/>
</dbReference>
<keyword evidence="4" id="KW-1185">Reference proteome</keyword>
<feature type="transmembrane region" description="Helical" evidence="2">
    <location>
        <begin position="6"/>
        <end position="25"/>
    </location>
</feature>
<accession>A0A316E1U1</accession>
<evidence type="ECO:0000256" key="2">
    <source>
        <dbReference type="SAM" id="Phobius"/>
    </source>
</evidence>
<name>A0A316E1U1_9BACT</name>
<feature type="region of interest" description="Disordered" evidence="1">
    <location>
        <begin position="79"/>
        <end position="140"/>
    </location>
</feature>
<organism evidence="3 4">
    <name type="scientific">Arcicella aurantiaca</name>
    <dbReference type="NCBI Taxonomy" id="591202"/>
    <lineage>
        <taxon>Bacteria</taxon>
        <taxon>Pseudomonadati</taxon>
        <taxon>Bacteroidota</taxon>
        <taxon>Cytophagia</taxon>
        <taxon>Cytophagales</taxon>
        <taxon>Flectobacillaceae</taxon>
        <taxon>Arcicella</taxon>
    </lineage>
</organism>
<proteinExistence type="predicted"/>
<reference evidence="3 4" key="1">
    <citation type="submission" date="2018-05" db="EMBL/GenBank/DDBJ databases">
        <title>Genomic Encyclopedia of Archaeal and Bacterial Type Strains, Phase II (KMG-II): from individual species to whole genera.</title>
        <authorList>
            <person name="Goeker M."/>
        </authorList>
    </citation>
    <scope>NUCLEOTIDE SEQUENCE [LARGE SCALE GENOMIC DNA]</scope>
    <source>
        <strain evidence="3 4">DSM 22214</strain>
    </source>
</reference>
<dbReference type="EMBL" id="QGGO01000044">
    <property type="protein sequence ID" value="PWK16800.1"/>
    <property type="molecule type" value="Genomic_DNA"/>
</dbReference>
<gene>
    <name evidence="3" type="ORF">LV89_04758</name>
</gene>
<evidence type="ECO:0000313" key="3">
    <source>
        <dbReference type="EMBL" id="PWK16800.1"/>
    </source>
</evidence>
<protein>
    <submittedName>
        <fullName evidence="3">Uncharacterized protein</fullName>
    </submittedName>
</protein>
<sequence>MLKISFANFFIFGICFFFAWVWLVLGTNLFKKADEISGTKKGKADLLVRNEGGIGEEEQKLINEKLDLIKNPNVVPAPDSRMKSTFLPEKSDTQTTTFQRDKPSNEIPDILKTESNNSGTATANQDETEPEDTPPNASDFFNDFDDNIIEGENYNKEEIEGTKPIFIESGLKPQLFARAEWMEELEQFIAEFELLSEDEKNSIKQQGEEVYQKILVIQKQQMEVYKLDKNSMVYRTATSFEEIASDENFISKHDLFLLNTKPLTNIELQYSSKKNLIVKEQYSMSA</sequence>
<feature type="compositionally biased region" description="Basic and acidic residues" evidence="1">
    <location>
        <begin position="99"/>
        <end position="112"/>
    </location>
</feature>
<keyword evidence="2" id="KW-0812">Transmembrane</keyword>
<comment type="caution">
    <text evidence="3">The sequence shown here is derived from an EMBL/GenBank/DDBJ whole genome shotgun (WGS) entry which is preliminary data.</text>
</comment>
<dbReference type="AlphaFoldDB" id="A0A316E1U1"/>